<dbReference type="Proteomes" id="UP000504603">
    <property type="component" value="Unplaced"/>
</dbReference>
<keyword evidence="2" id="KW-0436">Ligase</keyword>
<organism evidence="5 6">
    <name type="scientific">Momordica charantia</name>
    <name type="common">Bitter gourd</name>
    <name type="synonym">Balsam pear</name>
    <dbReference type="NCBI Taxonomy" id="3673"/>
    <lineage>
        <taxon>Eukaryota</taxon>
        <taxon>Viridiplantae</taxon>
        <taxon>Streptophyta</taxon>
        <taxon>Embryophyta</taxon>
        <taxon>Tracheophyta</taxon>
        <taxon>Spermatophyta</taxon>
        <taxon>Magnoliopsida</taxon>
        <taxon>eudicotyledons</taxon>
        <taxon>Gunneridae</taxon>
        <taxon>Pentapetalae</taxon>
        <taxon>rosids</taxon>
        <taxon>fabids</taxon>
        <taxon>Cucurbitales</taxon>
        <taxon>Cucurbitaceae</taxon>
        <taxon>Momordiceae</taxon>
        <taxon>Momordica</taxon>
    </lineage>
</organism>
<dbReference type="InterPro" id="IPR004993">
    <property type="entry name" value="GH3"/>
</dbReference>
<evidence type="ECO:0000313" key="6">
    <source>
        <dbReference type="RefSeq" id="XP_022140614.1"/>
    </source>
</evidence>
<accession>A0A6J1CG61</accession>
<dbReference type="RefSeq" id="XP_022140614.1">
    <property type="nucleotide sequence ID" value="XM_022284922.1"/>
</dbReference>
<dbReference type="InterPro" id="IPR055377">
    <property type="entry name" value="GH3_M"/>
</dbReference>
<evidence type="ECO:0000256" key="1">
    <source>
        <dbReference type="ARBA" id="ARBA00008068"/>
    </source>
</evidence>
<dbReference type="GeneID" id="111011222"/>
<feature type="domain" description="GH3 middle" evidence="3">
    <location>
        <begin position="292"/>
        <end position="367"/>
    </location>
</feature>
<dbReference type="PANTHER" id="PTHR31901:SF9">
    <property type="entry name" value="GH3 DOMAIN-CONTAINING PROTEIN"/>
    <property type="match status" value="1"/>
</dbReference>
<evidence type="ECO:0000256" key="2">
    <source>
        <dbReference type="ARBA" id="ARBA00022598"/>
    </source>
</evidence>
<dbReference type="KEGG" id="mcha:111011222"/>
<evidence type="ECO:0000313" key="5">
    <source>
        <dbReference type="Proteomes" id="UP000504603"/>
    </source>
</evidence>
<reference evidence="6" key="1">
    <citation type="submission" date="2025-08" db="UniProtKB">
        <authorList>
            <consortium name="RefSeq"/>
        </authorList>
    </citation>
    <scope>IDENTIFICATION</scope>
    <source>
        <strain evidence="6">OHB3-1</strain>
    </source>
</reference>
<sequence>MSNLDEKDKQVLQNLEDVTSNADEIQRRVLAEILSTNAHVEYLKQHGLDGSTDVSTFKNLIPLVSYEHLKPYIDRISSGDDSPILCAHPITDFARAESVTKGGIVARSASTSLSRSSDFNNMESGSYTSPNEIIRCTDAYQSLYCQLLCGLLQREKVVGIGALFASTLVYVSKFLENHWVLLANDIRTGTVNTKITDQLVRESVMNILKPDPQLADFIESECSKGTWEGIVTRLWPNTKFINAIVTGSMSQYIPQLNYYSNCLPLISLFYASSECYFGINLDPLSKPEEISYTFIPTMAYFEFLPVDRANANREVGQELVDLVDVKLGQEYEVIVTTYTGLYRYCIGDIVRVTGFKYKAPCFSFVCRKNVVLSLDFEKTDEAELHNAVKGAGELLNPFGATIADYTSYADNSTFPGHYVLYWEIHFKEEISIIPSSIYEDCCLAVEESLNSLYRQARSHQKVINPLEIKMVEAGTFDKLLERATYQGASISQYKTPRCVTSTQIVELLDTKVVASYFSKKYPKWDPTCRHRLFALCQYPYLMR</sequence>
<dbReference type="PANTHER" id="PTHR31901">
    <property type="entry name" value="GH3 DOMAIN-CONTAINING PROTEIN"/>
    <property type="match status" value="1"/>
</dbReference>
<dbReference type="GO" id="GO:0010279">
    <property type="term" value="F:indole-3-acetic acid amido synthetase activity"/>
    <property type="evidence" value="ECO:0007669"/>
    <property type="project" value="TreeGrafter"/>
</dbReference>
<evidence type="ECO:0000259" key="3">
    <source>
        <dbReference type="Pfam" id="PF23571"/>
    </source>
</evidence>
<protein>
    <submittedName>
        <fullName evidence="6">Indole-3-acetic acid-amido synthetase GH3.6-like</fullName>
    </submittedName>
</protein>
<dbReference type="GO" id="GO:0005737">
    <property type="term" value="C:cytoplasm"/>
    <property type="evidence" value="ECO:0007669"/>
    <property type="project" value="TreeGrafter"/>
</dbReference>
<dbReference type="OrthoDB" id="10004661at2759"/>
<evidence type="ECO:0000259" key="4">
    <source>
        <dbReference type="Pfam" id="PF23572"/>
    </source>
</evidence>
<proteinExistence type="inferred from homology"/>
<dbReference type="AlphaFoldDB" id="A0A6J1CG61"/>
<gene>
    <name evidence="6" type="primary">LOC111011222</name>
</gene>
<comment type="similarity">
    <text evidence="1">Belongs to the IAA-amido conjugating enzyme family.</text>
</comment>
<dbReference type="Pfam" id="PF23571">
    <property type="entry name" value="GH3_M"/>
    <property type="match status" value="1"/>
</dbReference>
<dbReference type="Pfam" id="PF23572">
    <property type="entry name" value="GH3_C"/>
    <property type="match status" value="1"/>
</dbReference>
<feature type="domain" description="GH3 C-terminal" evidence="4">
    <location>
        <begin position="383"/>
        <end position="502"/>
    </location>
</feature>
<dbReference type="Pfam" id="PF03321">
    <property type="entry name" value="GH3"/>
    <property type="match status" value="1"/>
</dbReference>
<name>A0A6J1CG61_MOMCH</name>
<dbReference type="InterPro" id="IPR055378">
    <property type="entry name" value="GH3_C"/>
</dbReference>
<keyword evidence="5" id="KW-1185">Reference proteome</keyword>